<feature type="transmembrane region" description="Helical" evidence="1">
    <location>
        <begin position="91"/>
        <end position="115"/>
    </location>
</feature>
<reference evidence="3 4" key="1">
    <citation type="journal article" date="2016" name="Front. Microbiol.">
        <title>Genomic Resource of Rice Seed Associated Bacteria.</title>
        <authorList>
            <person name="Midha S."/>
            <person name="Bansal K."/>
            <person name="Sharma S."/>
            <person name="Kumar N."/>
            <person name="Patil P.P."/>
            <person name="Chaudhry V."/>
            <person name="Patil P.B."/>
        </authorList>
    </citation>
    <scope>NUCLEOTIDE SEQUENCE [LARGE SCALE GENOMIC DNA]</scope>
    <source>
        <strain evidence="3 4">NS226</strain>
    </source>
</reference>
<name>A0A175R8M1_9HYPH</name>
<feature type="transmembrane region" description="Helical" evidence="1">
    <location>
        <begin position="43"/>
        <end position="61"/>
    </location>
</feature>
<dbReference type="STRING" id="401562.NS365_16405"/>
<evidence type="ECO:0000313" key="4">
    <source>
        <dbReference type="Proteomes" id="UP000078272"/>
    </source>
</evidence>
<dbReference type="OrthoDB" id="9814483at2"/>
<gene>
    <name evidence="3" type="ORF">NS226_11980</name>
</gene>
<dbReference type="InterPro" id="IPR051311">
    <property type="entry name" value="DedA_domain"/>
</dbReference>
<dbReference type="AlphaFoldDB" id="A0A175R8M1"/>
<dbReference type="InterPro" id="IPR032816">
    <property type="entry name" value="VTT_dom"/>
</dbReference>
<comment type="caution">
    <text evidence="3">The sequence shown here is derived from an EMBL/GenBank/DDBJ whole genome shotgun (WGS) entry which is preliminary data.</text>
</comment>
<dbReference type="PANTHER" id="PTHR42709">
    <property type="entry name" value="ALKALINE PHOSPHATASE LIKE PROTEIN"/>
    <property type="match status" value="1"/>
</dbReference>
<proteinExistence type="predicted"/>
<keyword evidence="1" id="KW-1133">Transmembrane helix</keyword>
<dbReference type="EMBL" id="LDPZ01000023">
    <property type="protein sequence ID" value="KTQ95370.1"/>
    <property type="molecule type" value="Genomic_DNA"/>
</dbReference>
<dbReference type="PANTHER" id="PTHR42709:SF4">
    <property type="entry name" value="INNER MEMBRANE PROTEIN YQAA"/>
    <property type="match status" value="1"/>
</dbReference>
<dbReference type="Proteomes" id="UP000078272">
    <property type="component" value="Unassembled WGS sequence"/>
</dbReference>
<keyword evidence="1" id="KW-0472">Membrane</keyword>
<accession>A0A175R8M1</accession>
<protein>
    <submittedName>
        <fullName evidence="3">Membrane protein</fullName>
    </submittedName>
</protein>
<dbReference type="Pfam" id="PF09335">
    <property type="entry name" value="VTT_dom"/>
    <property type="match status" value="1"/>
</dbReference>
<dbReference type="PATRIC" id="fig|401562.3.peg.1937"/>
<evidence type="ECO:0000313" key="3">
    <source>
        <dbReference type="EMBL" id="KTQ95370.1"/>
    </source>
</evidence>
<evidence type="ECO:0000256" key="1">
    <source>
        <dbReference type="SAM" id="Phobius"/>
    </source>
</evidence>
<feature type="transmembrane region" description="Helical" evidence="1">
    <location>
        <begin position="121"/>
        <end position="145"/>
    </location>
</feature>
<keyword evidence="1" id="KW-0812">Transmembrane</keyword>
<feature type="domain" description="VTT" evidence="2">
    <location>
        <begin position="26"/>
        <end position="140"/>
    </location>
</feature>
<sequence>MTEVWPYLALFSSAFIAATLFPASSEAVLVGLLASGTGHPVPLVLVATAGNTLGAVVNWLCGRSLAHYRGRSWFPADGPQLARAERWFTRFGLPSLLFTWLPVVGDALTVIAGLLHVPLRWFVPLVALGKGARYVVLALATLGLWGG</sequence>
<organism evidence="3 4">
    <name type="scientific">Aureimonas ureilytica</name>
    <dbReference type="NCBI Taxonomy" id="401562"/>
    <lineage>
        <taxon>Bacteria</taxon>
        <taxon>Pseudomonadati</taxon>
        <taxon>Pseudomonadota</taxon>
        <taxon>Alphaproteobacteria</taxon>
        <taxon>Hyphomicrobiales</taxon>
        <taxon>Aurantimonadaceae</taxon>
        <taxon>Aureimonas</taxon>
    </lineage>
</organism>
<evidence type="ECO:0000259" key="2">
    <source>
        <dbReference type="Pfam" id="PF09335"/>
    </source>
</evidence>